<dbReference type="Proteomes" id="UP000694924">
    <property type="component" value="Unplaced"/>
</dbReference>
<dbReference type="GeneID" id="107066585"/>
<dbReference type="Pfam" id="PF08695">
    <property type="entry name" value="Coa1"/>
    <property type="match status" value="1"/>
</dbReference>
<proteinExistence type="predicted"/>
<name>A0ABM1I9E5_POLDO</name>
<keyword evidence="1" id="KW-1185">Reference proteome</keyword>
<dbReference type="PANTHER" id="PTHR47148">
    <property type="entry name" value="CYTOCHROME C OXIDASE ASSEMBLY FACTOR 1 HOMOLOG"/>
    <property type="match status" value="1"/>
</dbReference>
<accession>A0ABM1I9E5</accession>
<sequence length="141" mass="15931">MISLEALVKIASFTGFAVAGAGYAFRYKIQNELREGKLYKDAMEHLNNHQKALDLLGTPIKEKRINISDPEKNGSTDNTTWLTIPIVGSKNFGELRVEALITEDSEKKLKADIYKIELKIREMPDKVFVMKDDSSTIIDKL</sequence>
<protein>
    <submittedName>
        <fullName evidence="2 3">Uncharacterized protein LOC107066585</fullName>
    </submittedName>
</protein>
<evidence type="ECO:0000313" key="1">
    <source>
        <dbReference type="Proteomes" id="UP000694924"/>
    </source>
</evidence>
<evidence type="ECO:0000313" key="3">
    <source>
        <dbReference type="RefSeq" id="XP_015176833.1"/>
    </source>
</evidence>
<gene>
    <name evidence="2 3" type="primary">LOC107066585</name>
</gene>
<evidence type="ECO:0000313" key="2">
    <source>
        <dbReference type="RefSeq" id="XP_015176832.1"/>
    </source>
</evidence>
<reference evidence="2 3" key="1">
    <citation type="submission" date="2025-05" db="UniProtKB">
        <authorList>
            <consortium name="RefSeq"/>
        </authorList>
    </citation>
    <scope>IDENTIFICATION</scope>
    <source>
        <tissue evidence="2 3">Whole body</tissue>
    </source>
</reference>
<dbReference type="RefSeq" id="XP_015176833.1">
    <property type="nucleotide sequence ID" value="XM_015321347.1"/>
</dbReference>
<dbReference type="RefSeq" id="XP_015176832.1">
    <property type="nucleotide sequence ID" value="XM_015321346.1"/>
</dbReference>
<dbReference type="InterPro" id="IPR014807">
    <property type="entry name" value="Coa1"/>
</dbReference>
<organism evidence="1 2">
    <name type="scientific">Polistes dominula</name>
    <name type="common">European paper wasp</name>
    <name type="synonym">Vespa dominula</name>
    <dbReference type="NCBI Taxonomy" id="743375"/>
    <lineage>
        <taxon>Eukaryota</taxon>
        <taxon>Metazoa</taxon>
        <taxon>Ecdysozoa</taxon>
        <taxon>Arthropoda</taxon>
        <taxon>Hexapoda</taxon>
        <taxon>Insecta</taxon>
        <taxon>Pterygota</taxon>
        <taxon>Neoptera</taxon>
        <taxon>Endopterygota</taxon>
        <taxon>Hymenoptera</taxon>
        <taxon>Apocrita</taxon>
        <taxon>Aculeata</taxon>
        <taxon>Vespoidea</taxon>
        <taxon>Vespidae</taxon>
        <taxon>Polistinae</taxon>
        <taxon>Polistini</taxon>
        <taxon>Polistes</taxon>
    </lineage>
</organism>
<dbReference type="PANTHER" id="PTHR47148:SF1">
    <property type="entry name" value="CYTOCHROME C OXIDASE ASSEMBLY FACTOR 1 HOMOLOG"/>
    <property type="match status" value="1"/>
</dbReference>